<keyword evidence="7 12" id="KW-0479">Metal-binding</keyword>
<proteinExistence type="inferred from homology"/>
<evidence type="ECO:0000256" key="9">
    <source>
        <dbReference type="ARBA" id="ARBA00023004"/>
    </source>
</evidence>
<comment type="cofactor">
    <cofactor evidence="1 12 14">
        <name>heme</name>
        <dbReference type="ChEBI" id="CHEBI:30413"/>
    </cofactor>
</comment>
<dbReference type="PIRSF" id="PIRSF038927">
    <property type="entry name" value="Catalase_clade2"/>
    <property type="match status" value="1"/>
</dbReference>
<keyword evidence="6 12" id="KW-0349">Heme</keyword>
<dbReference type="Pfam" id="PF00199">
    <property type="entry name" value="Catalase"/>
    <property type="match status" value="1"/>
</dbReference>
<dbReference type="GO" id="GO:0020037">
    <property type="term" value="F:heme binding"/>
    <property type="evidence" value="ECO:0007669"/>
    <property type="project" value="UniProtKB-UniRule"/>
</dbReference>
<feature type="active site" evidence="13">
    <location>
        <position position="101"/>
    </location>
</feature>
<evidence type="ECO:0000256" key="12">
    <source>
        <dbReference type="PIRNR" id="PIRNR038927"/>
    </source>
</evidence>
<evidence type="ECO:0000256" key="15">
    <source>
        <dbReference type="RuleBase" id="RU000498"/>
    </source>
</evidence>
<comment type="caution">
    <text evidence="19">The sequence shown here is derived from an EMBL/GenBank/DDBJ whole genome shotgun (WGS) entry which is preliminary data.</text>
</comment>
<feature type="binding site" description="axial binding residue" evidence="14">
    <location>
        <position position="388"/>
    </location>
    <ligand>
        <name>heme</name>
        <dbReference type="ChEBI" id="CHEBI:30413"/>
    </ligand>
    <ligandPart>
        <name>Fe</name>
        <dbReference type="ChEBI" id="CHEBI:18248"/>
    </ligandPart>
</feature>
<comment type="function">
    <text evidence="2 12">Occurs in almost all aerobically respiring organisms and serves to protect cells from the toxic effects of hydrogen peroxide.</text>
</comment>
<feature type="signal peptide" evidence="17">
    <location>
        <begin position="1"/>
        <end position="19"/>
    </location>
</feature>
<dbReference type="InterPro" id="IPR002226">
    <property type="entry name" value="Catalase_haem_BS"/>
</dbReference>
<comment type="similarity">
    <text evidence="3 12 15">Belongs to the catalase family.</text>
</comment>
<dbReference type="AlphaFoldDB" id="A0A1Y2ED91"/>
<dbReference type="CDD" id="cd03132">
    <property type="entry name" value="GATase1_catalase"/>
    <property type="match status" value="1"/>
</dbReference>
<dbReference type="GO" id="GO:0042744">
    <property type="term" value="P:hydrogen peroxide catabolic process"/>
    <property type="evidence" value="ECO:0007669"/>
    <property type="project" value="UniProtKB-UniRule"/>
</dbReference>
<dbReference type="Gene3D" id="2.40.180.10">
    <property type="entry name" value="Catalase core domain"/>
    <property type="match status" value="1"/>
</dbReference>
<dbReference type="STRING" id="1141098.A0A1Y2ED91"/>
<protein>
    <recommendedName>
        <fullName evidence="4 12">Catalase</fullName>
        <ecNumber evidence="4 12">1.11.1.6</ecNumber>
    </recommendedName>
</protein>
<evidence type="ECO:0000256" key="4">
    <source>
        <dbReference type="ARBA" id="ARBA00012314"/>
    </source>
</evidence>
<evidence type="ECO:0000259" key="18">
    <source>
        <dbReference type="SMART" id="SM01060"/>
    </source>
</evidence>
<comment type="function">
    <text evidence="16">Catalyzes the degradation of hydrogen peroxide (H(2)O(2)) generated by peroxisomal oxidases to water and oxygen, thereby protecting cells from the toxic effects of hydrogen peroxide.</text>
</comment>
<dbReference type="PANTHER" id="PTHR42821">
    <property type="entry name" value="CATALASE"/>
    <property type="match status" value="1"/>
</dbReference>
<dbReference type="SUPFAM" id="SSF56634">
    <property type="entry name" value="Heme-dependent catalase-like"/>
    <property type="match status" value="1"/>
</dbReference>
<keyword evidence="9 12" id="KW-0408">Iron</keyword>
<dbReference type="InterPro" id="IPR024708">
    <property type="entry name" value="Catalase_AS"/>
</dbReference>
<dbReference type="InterPro" id="IPR018028">
    <property type="entry name" value="Catalase"/>
</dbReference>
<evidence type="ECO:0000256" key="8">
    <source>
        <dbReference type="ARBA" id="ARBA00023002"/>
    </source>
</evidence>
<dbReference type="InterPro" id="IPR011614">
    <property type="entry name" value="Catalase_core"/>
</dbReference>
<keyword evidence="20" id="KW-1185">Reference proteome</keyword>
<dbReference type="InParanoid" id="A0A1Y2ED91"/>
<evidence type="ECO:0000256" key="14">
    <source>
        <dbReference type="PIRSR" id="PIRSR038927-2"/>
    </source>
</evidence>
<dbReference type="PRINTS" id="PR00067">
    <property type="entry name" value="CATALASE"/>
</dbReference>
<dbReference type="GeneID" id="63775524"/>
<feature type="active site" evidence="13">
    <location>
        <position position="174"/>
    </location>
</feature>
<dbReference type="PROSITE" id="PS51402">
    <property type="entry name" value="CATALASE_3"/>
    <property type="match status" value="1"/>
</dbReference>
<evidence type="ECO:0000313" key="20">
    <source>
        <dbReference type="Proteomes" id="UP000193689"/>
    </source>
</evidence>
<evidence type="ECO:0000256" key="17">
    <source>
        <dbReference type="SAM" id="SignalP"/>
    </source>
</evidence>
<dbReference type="InterPro" id="IPR020835">
    <property type="entry name" value="Catalase_sf"/>
</dbReference>
<dbReference type="Pfam" id="PF18011">
    <property type="entry name" value="Catalase_C"/>
    <property type="match status" value="1"/>
</dbReference>
<dbReference type="InterPro" id="IPR041399">
    <property type="entry name" value="Catalase_large_C"/>
</dbReference>
<evidence type="ECO:0000256" key="5">
    <source>
        <dbReference type="ARBA" id="ARBA00022559"/>
    </source>
</evidence>
<dbReference type="InterPro" id="IPR029062">
    <property type="entry name" value="Class_I_gatase-like"/>
</dbReference>
<dbReference type="InterPro" id="IPR024712">
    <property type="entry name" value="Catalase_clade2"/>
</dbReference>
<evidence type="ECO:0000256" key="7">
    <source>
        <dbReference type="ARBA" id="ARBA00022723"/>
    </source>
</evidence>
<dbReference type="GO" id="GO:0005829">
    <property type="term" value="C:cytosol"/>
    <property type="evidence" value="ECO:0007669"/>
    <property type="project" value="TreeGrafter"/>
</dbReference>
<dbReference type="OrthoDB" id="6880011at2759"/>
<dbReference type="PROSITE" id="PS00437">
    <property type="entry name" value="CATALASE_1"/>
    <property type="match status" value="1"/>
</dbReference>
<name>A0A1Y2ED91_9PEZI</name>
<organism evidence="19 20">
    <name type="scientific">Pseudomassariella vexata</name>
    <dbReference type="NCBI Taxonomy" id="1141098"/>
    <lineage>
        <taxon>Eukaryota</taxon>
        <taxon>Fungi</taxon>
        <taxon>Dikarya</taxon>
        <taxon>Ascomycota</taxon>
        <taxon>Pezizomycotina</taxon>
        <taxon>Sordariomycetes</taxon>
        <taxon>Xylariomycetidae</taxon>
        <taxon>Amphisphaeriales</taxon>
        <taxon>Pseudomassariaceae</taxon>
        <taxon>Pseudomassariella</taxon>
    </lineage>
</organism>
<gene>
    <name evidence="19" type="ORF">BCR38DRAFT_419415</name>
</gene>
<keyword evidence="5 12" id="KW-0575">Peroxidase</keyword>
<evidence type="ECO:0000313" key="19">
    <source>
        <dbReference type="EMBL" id="ORY69548.1"/>
    </source>
</evidence>
<dbReference type="EC" id="1.11.1.6" evidence="4 12"/>
<dbReference type="GO" id="GO:0046872">
    <property type="term" value="F:metal ion binding"/>
    <property type="evidence" value="ECO:0007669"/>
    <property type="project" value="UniProtKB-KW"/>
</dbReference>
<keyword evidence="17" id="KW-0732">Signal</keyword>
<dbReference type="PROSITE" id="PS00438">
    <property type="entry name" value="CATALASE_2"/>
    <property type="match status" value="1"/>
</dbReference>
<sequence length="716" mass="77969">MVGLLASVALLGFLGSVSANGCPFAASNELRARVDETTDDYLAQFTVDDSEGFMTDDVGGQIADQDSLKAGIRGPTLLEDYIFRQKIMHFDHERVPERAVHARGAGAHGTFTSYGDWSNLTAASFLSSEGKQTPTFVRFSTVAGSRGSADTARDVHGFATRFYTDEGNLDIVGNNIPVFFIQDAIRFPDLIHSVKPSSDNEIPQAATAHDSAWDFFSSQPSTMHTLFWAMAGFGIPRSYRHMDGFGVHTFRLVTDDGTSKLIKWHWKTKQGRASLVWEEAQILAGKNADFHRSDLWDAIASGNGPEWELAVQVVDEDKVLAYGFDLLDPTKIIPEELAPLQKLGVMKLDRNPTNYFAETEQIMFQPGHIVRGVDFTDDPLLQGRIFSYLDTQLNRHGGPNFEQLPINQPRIDVHNNNRDGAGQNMIHSNKYPYSPNTLNGGNPKQATQSTGRGFFTAPGRTVTGNLVRALSSTFDDHWSQPRLFYNSLTPIEQQFLINAIRFESSNLQSAAVKQNVLTQLNKISNDIATRVAAVLGLDAPAPDDTYYHDNTTAGISITNGTLPTVATLKVGILATTKNLGQATTLRERLAADGLVVSVVAETLTAGVDKTYSLSDATDFDTVVLDSEAIAAGLFGVNSSSTFYPQGRPLQIAHMAFLFGKPIGSFGDVTASETLASVGVTAGQDGVYEGSDLEAFVSDVKDGLKTFKFTDRFALDS</sequence>
<evidence type="ECO:0000256" key="2">
    <source>
        <dbReference type="ARBA" id="ARBA00003918"/>
    </source>
</evidence>
<evidence type="ECO:0000256" key="10">
    <source>
        <dbReference type="ARBA" id="ARBA00023324"/>
    </source>
</evidence>
<evidence type="ECO:0000256" key="1">
    <source>
        <dbReference type="ARBA" id="ARBA00001971"/>
    </source>
</evidence>
<dbReference type="FunFam" id="1.20.1370.20:FF:000001">
    <property type="entry name" value="Catalase HPII"/>
    <property type="match status" value="1"/>
</dbReference>
<evidence type="ECO:0000256" key="11">
    <source>
        <dbReference type="ARBA" id="ARBA00049254"/>
    </source>
</evidence>
<dbReference type="EMBL" id="MCFJ01000002">
    <property type="protein sequence ID" value="ORY69548.1"/>
    <property type="molecule type" value="Genomic_DNA"/>
</dbReference>
<evidence type="ECO:0000256" key="3">
    <source>
        <dbReference type="ARBA" id="ARBA00005329"/>
    </source>
</evidence>
<dbReference type="FunFam" id="2.40.180.10:FF:000003">
    <property type="entry name" value="Catalase"/>
    <property type="match status" value="1"/>
</dbReference>
<accession>A0A1Y2ED91</accession>
<dbReference type="Gene3D" id="3.40.50.880">
    <property type="match status" value="1"/>
</dbReference>
<dbReference type="SMART" id="SM01060">
    <property type="entry name" value="Catalase"/>
    <property type="match status" value="1"/>
</dbReference>
<evidence type="ECO:0000256" key="13">
    <source>
        <dbReference type="PIRSR" id="PIRSR038927-1"/>
    </source>
</evidence>
<evidence type="ECO:0000256" key="16">
    <source>
        <dbReference type="RuleBase" id="RU004142"/>
    </source>
</evidence>
<comment type="catalytic activity">
    <reaction evidence="11 12 15">
        <text>2 H2O2 = O2 + 2 H2O</text>
        <dbReference type="Rhea" id="RHEA:20309"/>
        <dbReference type="ChEBI" id="CHEBI:15377"/>
        <dbReference type="ChEBI" id="CHEBI:15379"/>
        <dbReference type="ChEBI" id="CHEBI:16240"/>
        <dbReference type="EC" id="1.11.1.6"/>
    </reaction>
</comment>
<feature type="domain" description="Catalase core" evidence="18">
    <location>
        <begin position="55"/>
        <end position="442"/>
    </location>
</feature>
<dbReference type="GO" id="GO:0004096">
    <property type="term" value="F:catalase activity"/>
    <property type="evidence" value="ECO:0007669"/>
    <property type="project" value="UniProtKB-UniRule"/>
</dbReference>
<dbReference type="InterPro" id="IPR043156">
    <property type="entry name" value="Catalase_clade2_helical"/>
</dbReference>
<dbReference type="GO" id="GO:0006979">
    <property type="term" value="P:response to oxidative stress"/>
    <property type="evidence" value="ECO:0007669"/>
    <property type="project" value="InterPro"/>
</dbReference>
<dbReference type="InterPro" id="IPR010582">
    <property type="entry name" value="Catalase_immune_responsive"/>
</dbReference>
<dbReference type="Pfam" id="PF06628">
    <property type="entry name" value="Catalase-rel"/>
    <property type="match status" value="1"/>
</dbReference>
<dbReference type="Proteomes" id="UP000193689">
    <property type="component" value="Unassembled WGS sequence"/>
</dbReference>
<reference evidence="19 20" key="1">
    <citation type="submission" date="2016-07" db="EMBL/GenBank/DDBJ databases">
        <title>Pervasive Adenine N6-methylation of Active Genes in Fungi.</title>
        <authorList>
            <consortium name="DOE Joint Genome Institute"/>
            <person name="Mondo S.J."/>
            <person name="Dannebaum R.O."/>
            <person name="Kuo R.C."/>
            <person name="Labutti K."/>
            <person name="Haridas S."/>
            <person name="Kuo A."/>
            <person name="Salamov A."/>
            <person name="Ahrendt S.R."/>
            <person name="Lipzen A."/>
            <person name="Sullivan W."/>
            <person name="Andreopoulos W.B."/>
            <person name="Clum A."/>
            <person name="Lindquist E."/>
            <person name="Daum C."/>
            <person name="Ramamoorthy G.K."/>
            <person name="Gryganskyi A."/>
            <person name="Culley D."/>
            <person name="Magnuson J.K."/>
            <person name="James T.Y."/>
            <person name="O'Malley M.A."/>
            <person name="Stajich J.E."/>
            <person name="Spatafora J.W."/>
            <person name="Visel A."/>
            <person name="Grigoriev I.V."/>
        </authorList>
    </citation>
    <scope>NUCLEOTIDE SEQUENCE [LARGE SCALE GENOMIC DNA]</scope>
    <source>
        <strain evidence="19 20">CBS 129021</strain>
    </source>
</reference>
<keyword evidence="10 12" id="KW-0376">Hydrogen peroxide</keyword>
<dbReference type="PANTHER" id="PTHR42821:SF3">
    <property type="entry name" value="CATALASE B"/>
    <property type="match status" value="1"/>
</dbReference>
<dbReference type="Gene3D" id="1.20.1370.20">
    <property type="match status" value="1"/>
</dbReference>
<feature type="chain" id="PRO_5012372720" description="Catalase" evidence="17">
    <location>
        <begin position="20"/>
        <end position="716"/>
    </location>
</feature>
<keyword evidence="8 12" id="KW-0560">Oxidoreductase</keyword>
<dbReference type="RefSeq" id="XP_040719498.1">
    <property type="nucleotide sequence ID" value="XM_040859312.1"/>
</dbReference>
<evidence type="ECO:0000256" key="6">
    <source>
        <dbReference type="ARBA" id="ARBA00022617"/>
    </source>
</evidence>